<dbReference type="Pfam" id="PF13421">
    <property type="entry name" value="Band_7_1"/>
    <property type="match status" value="1"/>
</dbReference>
<dbReference type="Gene3D" id="3.30.479.30">
    <property type="entry name" value="Band 7 domain"/>
    <property type="match status" value="1"/>
</dbReference>
<keyword evidence="4" id="KW-1185">Reference proteome</keyword>
<dbReference type="InterPro" id="IPR036013">
    <property type="entry name" value="Band_7/SPFH_dom_sf"/>
</dbReference>
<proteinExistence type="predicted"/>
<feature type="domain" description="Band 7" evidence="2">
    <location>
        <begin position="37"/>
        <end position="230"/>
    </location>
</feature>
<evidence type="ECO:0000313" key="3">
    <source>
        <dbReference type="EMBL" id="BDS13373.1"/>
    </source>
</evidence>
<gene>
    <name evidence="3" type="ORF">AsAng_0041100</name>
</gene>
<dbReference type="InterPro" id="IPR018649">
    <property type="entry name" value="SHOCT"/>
</dbReference>
<dbReference type="KEGG" id="aup:AsAng_0041100"/>
<evidence type="ECO:0000313" key="4">
    <source>
        <dbReference type="Proteomes" id="UP001060919"/>
    </source>
</evidence>
<dbReference type="SMART" id="SM00244">
    <property type="entry name" value="PHB"/>
    <property type="match status" value="1"/>
</dbReference>
<name>A0A915YHW3_9BACT</name>
<dbReference type="PANTHER" id="PTHR37826:SF2">
    <property type="entry name" value="ZINC-RIBBON DOMAIN-CONTAINING PROTEIN"/>
    <property type="match status" value="1"/>
</dbReference>
<sequence>MFGFFKNELLEVIEWKEDGKDTLIWKFPDKDASIKYGAQLTVRESQAAIFLNEGQIADVYGPGRHTLKTENMPVLTKLKSWKHGFNSPFKADVYFISTRQLTNFKWGTPNPIFVKDPDAGRVEVRAFGTYFIRVTDPKKFYREYAGTSNLLMVDELEDVFRALVVPKFAEALSESGATAFDIYSQYSELGDTIRPLIQKDLEEFGLELTKFQITSVSLPPEITEHMKQMAKLNLTSNENLNKMRAFNQMDVDKIAAEKGNYENRKMTQNDLMMQQMMMQQMMQNQNNSNNNAAGKEEKMSREEIMKTLKELGELKEMGILTEQEFNDKKKELLAKL</sequence>
<dbReference type="Pfam" id="PF09851">
    <property type="entry name" value="SHOCT"/>
    <property type="match status" value="1"/>
</dbReference>
<dbReference type="CDD" id="cd03408">
    <property type="entry name" value="SPFH_like_u1"/>
    <property type="match status" value="1"/>
</dbReference>
<dbReference type="GO" id="GO:0016020">
    <property type="term" value="C:membrane"/>
    <property type="evidence" value="ECO:0007669"/>
    <property type="project" value="UniProtKB-SubCell"/>
</dbReference>
<dbReference type="InterPro" id="IPR033880">
    <property type="entry name" value="SPFH_YdjI"/>
</dbReference>
<organism evidence="3 4">
    <name type="scientific">Aureispira anguillae</name>
    <dbReference type="NCBI Taxonomy" id="2864201"/>
    <lineage>
        <taxon>Bacteria</taxon>
        <taxon>Pseudomonadati</taxon>
        <taxon>Bacteroidota</taxon>
        <taxon>Saprospiria</taxon>
        <taxon>Saprospirales</taxon>
        <taxon>Saprospiraceae</taxon>
        <taxon>Aureispira</taxon>
    </lineage>
</organism>
<evidence type="ECO:0000256" key="1">
    <source>
        <dbReference type="ARBA" id="ARBA00004167"/>
    </source>
</evidence>
<comment type="subcellular location">
    <subcellularLocation>
        <location evidence="1">Membrane</location>
        <topology evidence="1">Single-pass membrane protein</topology>
    </subcellularLocation>
</comment>
<dbReference type="Proteomes" id="UP001060919">
    <property type="component" value="Chromosome"/>
</dbReference>
<protein>
    <submittedName>
        <fullName evidence="3">SPFH domain-containing protein</fullName>
    </submittedName>
</protein>
<dbReference type="SUPFAM" id="SSF117892">
    <property type="entry name" value="Band 7/SPFH domain"/>
    <property type="match status" value="1"/>
</dbReference>
<dbReference type="PANTHER" id="PTHR37826">
    <property type="entry name" value="FLOTILLIN BAND_7_5 DOMAIN PROTEIN"/>
    <property type="match status" value="1"/>
</dbReference>
<dbReference type="InterPro" id="IPR001107">
    <property type="entry name" value="Band_7"/>
</dbReference>
<dbReference type="RefSeq" id="WP_264788653.1">
    <property type="nucleotide sequence ID" value="NZ_AP026867.1"/>
</dbReference>
<dbReference type="EMBL" id="AP026867">
    <property type="protein sequence ID" value="BDS13373.1"/>
    <property type="molecule type" value="Genomic_DNA"/>
</dbReference>
<accession>A0A915YHW3</accession>
<evidence type="ECO:0000259" key="2">
    <source>
        <dbReference type="SMART" id="SM00244"/>
    </source>
</evidence>
<reference evidence="3" key="1">
    <citation type="submission" date="2022-09" db="EMBL/GenBank/DDBJ databases">
        <title>Aureispira anguillicida sp. nov., isolated from Leptocephalus of Japanese eel Anguilla japonica.</title>
        <authorList>
            <person name="Yuasa K."/>
            <person name="Mekata T."/>
            <person name="Ikunari K."/>
        </authorList>
    </citation>
    <scope>NUCLEOTIDE SEQUENCE</scope>
    <source>
        <strain evidence="3">EL160426</strain>
    </source>
</reference>
<dbReference type="AlphaFoldDB" id="A0A915YHW3"/>